<gene>
    <name evidence="2" type="ORF">G4B88_029942</name>
</gene>
<dbReference type="Pfam" id="PF20073">
    <property type="entry name" value="DUF6469"/>
    <property type="match status" value="1"/>
</dbReference>
<protein>
    <recommendedName>
        <fullName evidence="1">DUF6469 domain-containing protein</fullName>
    </recommendedName>
</protein>
<reference evidence="2 3" key="1">
    <citation type="journal article" date="2020" name="bioRxiv">
        <title>Sequence and annotation of 42 cannabis genomes reveals extensive copy number variation in cannabinoid synthesis and pathogen resistance genes.</title>
        <authorList>
            <person name="Mckernan K.J."/>
            <person name="Helbert Y."/>
            <person name="Kane L.T."/>
            <person name="Ebling H."/>
            <person name="Zhang L."/>
            <person name="Liu B."/>
            <person name="Eaton Z."/>
            <person name="Mclaughlin S."/>
            <person name="Kingan S."/>
            <person name="Baybayan P."/>
            <person name="Concepcion G."/>
            <person name="Jordan M."/>
            <person name="Riva A."/>
            <person name="Barbazuk W."/>
            <person name="Harkins T."/>
        </authorList>
    </citation>
    <scope>NUCLEOTIDE SEQUENCE [LARGE SCALE GENOMIC DNA]</scope>
    <source>
        <strain evidence="3">cv. Jamaican Lion 4</strain>
        <tissue evidence="2">Leaf</tissue>
    </source>
</reference>
<organism evidence="2 3">
    <name type="scientific">Cannabis sativa</name>
    <name type="common">Hemp</name>
    <name type="synonym">Marijuana</name>
    <dbReference type="NCBI Taxonomy" id="3483"/>
    <lineage>
        <taxon>Eukaryota</taxon>
        <taxon>Viridiplantae</taxon>
        <taxon>Streptophyta</taxon>
        <taxon>Embryophyta</taxon>
        <taxon>Tracheophyta</taxon>
        <taxon>Spermatophyta</taxon>
        <taxon>Magnoliopsida</taxon>
        <taxon>eudicotyledons</taxon>
        <taxon>Gunneridae</taxon>
        <taxon>Pentapetalae</taxon>
        <taxon>rosids</taxon>
        <taxon>fabids</taxon>
        <taxon>Rosales</taxon>
        <taxon>Cannabaceae</taxon>
        <taxon>Cannabis</taxon>
    </lineage>
</organism>
<keyword evidence="3" id="KW-1185">Reference proteome</keyword>
<feature type="domain" description="DUF6469" evidence="1">
    <location>
        <begin position="5"/>
        <end position="35"/>
    </location>
</feature>
<dbReference type="Proteomes" id="UP000583929">
    <property type="component" value="Unassembled WGS sequence"/>
</dbReference>
<dbReference type="EMBL" id="JAATIQ010000124">
    <property type="protein sequence ID" value="KAF4379950.1"/>
    <property type="molecule type" value="Genomic_DNA"/>
</dbReference>
<name>A0A7J6GCM5_CANSA</name>
<sequence>MKLVAISKEPYKTLPGDIMILVNAKPETFSDLEIDLRMMHCKSRDGFELIWGPTGQERRKSMLHFLKMNYTTLICAPTNVAITEVASRSFSSPTCSMTPLTEVGFVLL</sequence>
<evidence type="ECO:0000259" key="1">
    <source>
        <dbReference type="Pfam" id="PF20073"/>
    </source>
</evidence>
<accession>A0A7J6GCM5</accession>
<dbReference type="InterPro" id="IPR045529">
    <property type="entry name" value="DUF6469"/>
</dbReference>
<proteinExistence type="predicted"/>
<evidence type="ECO:0000313" key="2">
    <source>
        <dbReference type="EMBL" id="KAF4379950.1"/>
    </source>
</evidence>
<comment type="caution">
    <text evidence="2">The sequence shown here is derived from an EMBL/GenBank/DDBJ whole genome shotgun (WGS) entry which is preliminary data.</text>
</comment>
<dbReference type="AlphaFoldDB" id="A0A7J6GCM5"/>
<evidence type="ECO:0000313" key="3">
    <source>
        <dbReference type="Proteomes" id="UP000583929"/>
    </source>
</evidence>